<dbReference type="HOGENOM" id="CLU_039848_1_0_1"/>
<accession>A0A072PAY3</accession>
<dbReference type="SMART" id="SM01006">
    <property type="entry name" value="AlcB"/>
    <property type="match status" value="1"/>
</dbReference>
<dbReference type="GO" id="GO:0019290">
    <property type="term" value="P:siderophore biosynthetic process"/>
    <property type="evidence" value="ECO:0007669"/>
    <property type="project" value="InterPro"/>
</dbReference>
<comment type="caution">
    <text evidence="3">The sequence shown here is derived from an EMBL/GenBank/DDBJ whole genome shotgun (WGS) entry which is preliminary data.</text>
</comment>
<dbReference type="RefSeq" id="XP_013259626.1">
    <property type="nucleotide sequence ID" value="XM_013404172.1"/>
</dbReference>
<evidence type="ECO:0000313" key="4">
    <source>
        <dbReference type="Proteomes" id="UP000027920"/>
    </source>
</evidence>
<dbReference type="EMBL" id="AMGV01000005">
    <property type="protein sequence ID" value="KEF57036.1"/>
    <property type="molecule type" value="Genomic_DNA"/>
</dbReference>
<dbReference type="Gene3D" id="3.40.630.30">
    <property type="match status" value="1"/>
</dbReference>
<keyword evidence="4" id="KW-1185">Reference proteome</keyword>
<evidence type="ECO:0000313" key="3">
    <source>
        <dbReference type="EMBL" id="KEF57036.1"/>
    </source>
</evidence>
<name>A0A072PAY3_9EURO</name>
<dbReference type="FunFam" id="3.40.630.30:FF:000080">
    <property type="entry name" value="Siderophore biosynthesis acetylase AceI, putative"/>
    <property type="match status" value="1"/>
</dbReference>
<gene>
    <name evidence="3" type="ORF">A1O9_07226</name>
</gene>
<dbReference type="InterPro" id="IPR016181">
    <property type="entry name" value="Acyl_CoA_acyltransferase"/>
</dbReference>
<dbReference type="Proteomes" id="UP000027920">
    <property type="component" value="Unassembled WGS sequence"/>
</dbReference>
<sequence>MASNRIFTTEYPKVKLPHPFLSTYRIETVSTTRPSRLILTLDDNCAPGKPLPEPLHSQSLSWFDLDNRSGDRHPAQTDNSSWARACRSPKTSFKWTGTNAPSLGQIWNVIHAIYLTHPTHEYFRLALEGRQKDIVRNELLVTGLGMEHPEPWHLKEKPSFDSDCLLILRSAFWQGAASPFGPRPIWVVGDGTDQNIRRPLAQYPIMAENYHFTMKFPEERVYIRHPIRRPKPHPGSIAYSRYIPELDEHFSLEVVDWENLDHLQLFNKWQNDPRVAQGWNETGTLEQHRQYLKKLQYDPHVLCLFGRFDDVRFAYFELYWAKEDHYGAHYDAGDYDRGRHSLVGDETFRGSKRVNAWYSSCIHYVFLDDPRTANAVGEPKATGSTILSYENAQGLVIGKYIDLGHKRSVHSISSREKWFQLCPLFWDGRDRPLESADRAAWNAKL</sequence>
<dbReference type="Pfam" id="PF13523">
    <property type="entry name" value="Acetyltransf_8"/>
    <property type="match status" value="1"/>
</dbReference>
<dbReference type="InterPro" id="IPR019432">
    <property type="entry name" value="Acyltransferase_MbtK/IucB-like"/>
</dbReference>
<feature type="domain" description="Acyltransferase MbtK/IucB-like conserved" evidence="2">
    <location>
        <begin position="253"/>
        <end position="302"/>
    </location>
</feature>
<protein>
    <recommendedName>
        <fullName evidence="2">Acyltransferase MbtK/IucB-like conserved domain-containing protein</fullName>
    </recommendedName>
</protein>
<dbReference type="GeneID" id="25282140"/>
<proteinExistence type="inferred from homology"/>
<dbReference type="GO" id="GO:0016410">
    <property type="term" value="F:N-acyltransferase activity"/>
    <property type="evidence" value="ECO:0007669"/>
    <property type="project" value="TreeGrafter"/>
</dbReference>
<evidence type="ECO:0000256" key="1">
    <source>
        <dbReference type="ARBA" id="ARBA00009893"/>
    </source>
</evidence>
<dbReference type="STRING" id="1182545.A0A072PAY3"/>
<comment type="similarity">
    <text evidence="1">Belongs to the lysine N-acyltransferase MbtK family.</text>
</comment>
<dbReference type="PANTHER" id="PTHR31438">
    <property type="entry name" value="LYSINE N-ACYLTRANSFERASE C17G9.06C-RELATED"/>
    <property type="match status" value="1"/>
</dbReference>
<dbReference type="PANTHER" id="PTHR31438:SF6">
    <property type="entry name" value="BIOSYNTHESIS ACETYLASE ACEI, PUTATIVE (AFU_ORTHOLOGUE AFUA_3G03400)-RELATED"/>
    <property type="match status" value="1"/>
</dbReference>
<reference evidence="3 4" key="1">
    <citation type="submission" date="2013-03" db="EMBL/GenBank/DDBJ databases">
        <title>The Genome Sequence of Exophiala aquamarina CBS 119918.</title>
        <authorList>
            <consortium name="The Broad Institute Genomics Platform"/>
            <person name="Cuomo C."/>
            <person name="de Hoog S."/>
            <person name="Gorbushina A."/>
            <person name="Walker B."/>
            <person name="Young S.K."/>
            <person name="Zeng Q."/>
            <person name="Gargeya S."/>
            <person name="Fitzgerald M."/>
            <person name="Haas B."/>
            <person name="Abouelleil A."/>
            <person name="Allen A.W."/>
            <person name="Alvarado L."/>
            <person name="Arachchi H.M."/>
            <person name="Berlin A.M."/>
            <person name="Chapman S.B."/>
            <person name="Gainer-Dewar J."/>
            <person name="Goldberg J."/>
            <person name="Griggs A."/>
            <person name="Gujja S."/>
            <person name="Hansen M."/>
            <person name="Howarth C."/>
            <person name="Imamovic A."/>
            <person name="Ireland A."/>
            <person name="Larimer J."/>
            <person name="McCowan C."/>
            <person name="Murphy C."/>
            <person name="Pearson M."/>
            <person name="Poon T.W."/>
            <person name="Priest M."/>
            <person name="Roberts A."/>
            <person name="Saif S."/>
            <person name="Shea T."/>
            <person name="Sisk P."/>
            <person name="Sykes S."/>
            <person name="Wortman J."/>
            <person name="Nusbaum C."/>
            <person name="Birren B."/>
        </authorList>
    </citation>
    <scope>NUCLEOTIDE SEQUENCE [LARGE SCALE GENOMIC DNA]</scope>
    <source>
        <strain evidence="3 4">CBS 119918</strain>
    </source>
</reference>
<evidence type="ECO:0000259" key="2">
    <source>
        <dbReference type="SMART" id="SM01006"/>
    </source>
</evidence>
<dbReference type="OrthoDB" id="4250781at2759"/>
<dbReference type="AlphaFoldDB" id="A0A072PAY3"/>
<dbReference type="VEuPathDB" id="FungiDB:A1O9_07226"/>
<organism evidence="3 4">
    <name type="scientific">Exophiala aquamarina CBS 119918</name>
    <dbReference type="NCBI Taxonomy" id="1182545"/>
    <lineage>
        <taxon>Eukaryota</taxon>
        <taxon>Fungi</taxon>
        <taxon>Dikarya</taxon>
        <taxon>Ascomycota</taxon>
        <taxon>Pezizomycotina</taxon>
        <taxon>Eurotiomycetes</taxon>
        <taxon>Chaetothyriomycetidae</taxon>
        <taxon>Chaetothyriales</taxon>
        <taxon>Herpotrichiellaceae</taxon>
        <taxon>Exophiala</taxon>
    </lineage>
</organism>
<dbReference type="SUPFAM" id="SSF55729">
    <property type="entry name" value="Acyl-CoA N-acyltransferases (Nat)"/>
    <property type="match status" value="1"/>
</dbReference>